<comment type="caution">
    <text evidence="1">The sequence shown here is derived from an EMBL/GenBank/DDBJ whole genome shotgun (WGS) entry which is preliminary data.</text>
</comment>
<gene>
    <name evidence="1" type="ORF">DES52_11257</name>
</gene>
<protein>
    <submittedName>
        <fullName evidence="1">Uncharacterized protein</fullName>
    </submittedName>
</protein>
<keyword evidence="2" id="KW-1185">Reference proteome</keyword>
<dbReference type="Proteomes" id="UP000248326">
    <property type="component" value="Unassembled WGS sequence"/>
</dbReference>
<reference evidence="1 2" key="1">
    <citation type="submission" date="2018-06" db="EMBL/GenBank/DDBJ databases">
        <title>Genomic Encyclopedia of Type Strains, Phase IV (KMG-IV): sequencing the most valuable type-strain genomes for metagenomic binning, comparative biology and taxonomic classification.</title>
        <authorList>
            <person name="Goeker M."/>
        </authorList>
    </citation>
    <scope>NUCLEOTIDE SEQUENCE [LARGE SCALE GENOMIC DNA]</scope>
    <source>
        <strain evidence="1 2">DSM 18048</strain>
    </source>
</reference>
<dbReference type="RefSeq" id="WP_110887627.1">
    <property type="nucleotide sequence ID" value="NZ_QJSX01000012.1"/>
</dbReference>
<evidence type="ECO:0000313" key="2">
    <source>
        <dbReference type="Proteomes" id="UP000248326"/>
    </source>
</evidence>
<accession>A0A318S8K8</accession>
<sequence length="59" mass="6881">MIPDVQAQLTHAHLERLREEARVHHLLGRRRSWRRVIGVVLMRLAVKVEPDLAPDARLV</sequence>
<dbReference type="AlphaFoldDB" id="A0A318S8K8"/>
<proteinExistence type="predicted"/>
<dbReference type="EMBL" id="QJSX01000012">
    <property type="protein sequence ID" value="PYE52736.1"/>
    <property type="molecule type" value="Genomic_DNA"/>
</dbReference>
<organism evidence="1 2">
    <name type="scientific">Deinococcus yavapaiensis KR-236</name>
    <dbReference type="NCBI Taxonomy" id="694435"/>
    <lineage>
        <taxon>Bacteria</taxon>
        <taxon>Thermotogati</taxon>
        <taxon>Deinococcota</taxon>
        <taxon>Deinococci</taxon>
        <taxon>Deinococcales</taxon>
        <taxon>Deinococcaceae</taxon>
        <taxon>Deinococcus</taxon>
    </lineage>
</organism>
<evidence type="ECO:0000313" key="1">
    <source>
        <dbReference type="EMBL" id="PYE52736.1"/>
    </source>
</evidence>
<name>A0A318S8K8_9DEIO</name>